<accession>A0A1M6REM2</accession>
<dbReference type="Proteomes" id="UP000184465">
    <property type="component" value="Unassembled WGS sequence"/>
</dbReference>
<keyword evidence="1" id="KW-0732">Signal</keyword>
<evidence type="ECO:0000256" key="1">
    <source>
        <dbReference type="SAM" id="SignalP"/>
    </source>
</evidence>
<feature type="chain" id="PRO_5039265992" evidence="1">
    <location>
        <begin position="25"/>
        <end position="257"/>
    </location>
</feature>
<evidence type="ECO:0000313" key="3">
    <source>
        <dbReference type="Proteomes" id="UP000184465"/>
    </source>
</evidence>
<dbReference type="AlphaFoldDB" id="A0A1M6REM2"/>
<evidence type="ECO:0000313" key="2">
    <source>
        <dbReference type="EMBL" id="SHK30850.1"/>
    </source>
</evidence>
<organism evidence="2 3">
    <name type="scientific">Paramaledivibacter caminithermalis (strain DSM 15212 / CIP 107654 / DViRD3)</name>
    <name type="common">Clostridium caminithermale</name>
    <dbReference type="NCBI Taxonomy" id="1121301"/>
    <lineage>
        <taxon>Bacteria</taxon>
        <taxon>Bacillati</taxon>
        <taxon>Bacillota</taxon>
        <taxon>Clostridia</taxon>
        <taxon>Peptostreptococcales</taxon>
        <taxon>Caminicellaceae</taxon>
        <taxon>Paramaledivibacter</taxon>
    </lineage>
</organism>
<gene>
    <name evidence="2" type="ORF">SAMN02745912_02939</name>
</gene>
<name>A0A1M6REM2_PARC5</name>
<dbReference type="RefSeq" id="WP_073151682.1">
    <property type="nucleotide sequence ID" value="NZ_FRAG01000045.1"/>
</dbReference>
<dbReference type="EMBL" id="FRAG01000045">
    <property type="protein sequence ID" value="SHK30850.1"/>
    <property type="molecule type" value="Genomic_DNA"/>
</dbReference>
<protein>
    <submittedName>
        <fullName evidence="2">Uncharacterized protein</fullName>
    </submittedName>
</protein>
<keyword evidence="3" id="KW-1185">Reference proteome</keyword>
<reference evidence="3" key="1">
    <citation type="submission" date="2016-11" db="EMBL/GenBank/DDBJ databases">
        <authorList>
            <person name="Varghese N."/>
            <person name="Submissions S."/>
        </authorList>
    </citation>
    <scope>NUCLEOTIDE SEQUENCE [LARGE SCALE GENOMIC DNA]</scope>
    <source>
        <strain evidence="3">DSM 15212 / CIP 107654 / DViRD3</strain>
    </source>
</reference>
<feature type="signal peptide" evidence="1">
    <location>
        <begin position="1"/>
        <end position="24"/>
    </location>
</feature>
<proteinExistence type="predicted"/>
<sequence length="257" mass="29568">MHKRFIVSFITCTMVILSTLTGFAFNETNKVKFSNNKIEMNLMLSKETANSERRIKSLSSDTLNSLQVTLEQKEALKINDYNDFSAEGFLISNDNKYKLKTEGTLFVGKLENDSVFYQGHLYGDLYDEKGLIVYEIALSVQYDKKENKGFTSLTIGEYSNEGDEPVFLDFGEIAKESNKIYFEKKLKESKSKISINQMNKKNIGLRATSRGTTYKKIKLQEYGDLNDLIYLALYHADEVEEGKDTNFFVRMWANPKK</sequence>